<dbReference type="InterPro" id="IPR013148">
    <property type="entry name" value="Glyco_hydro_32_N"/>
</dbReference>
<comment type="similarity">
    <text evidence="1 5">Belongs to the glycosyl hydrolase 32 family.</text>
</comment>
<dbReference type="InterPro" id="IPR013189">
    <property type="entry name" value="Glyco_hydro_32_C"/>
</dbReference>
<evidence type="ECO:0000256" key="5">
    <source>
        <dbReference type="RuleBase" id="RU362110"/>
    </source>
</evidence>
<dbReference type="EC" id="3.2.1.26" evidence="2"/>
<dbReference type="InterPro" id="IPR051214">
    <property type="entry name" value="GH32_Enzymes"/>
</dbReference>
<evidence type="ECO:0000256" key="4">
    <source>
        <dbReference type="ARBA" id="ARBA00023295"/>
    </source>
</evidence>
<feature type="domain" description="Glycosyl hydrolase family 32 N-terminal" evidence="7">
    <location>
        <begin position="7"/>
        <end position="291"/>
    </location>
</feature>
<dbReference type="EMBL" id="JAAITS010000017">
    <property type="protein sequence ID" value="NSG85305.1"/>
    <property type="molecule type" value="Genomic_DNA"/>
</dbReference>
<dbReference type="Gene3D" id="2.60.120.560">
    <property type="entry name" value="Exo-inulinase, domain 1"/>
    <property type="match status" value="1"/>
</dbReference>
<accession>A0ABX2H7U8</accession>
<evidence type="ECO:0000256" key="6">
    <source>
        <dbReference type="SAM" id="MobiDB-lite"/>
    </source>
</evidence>
<evidence type="ECO:0000256" key="3">
    <source>
        <dbReference type="ARBA" id="ARBA00022801"/>
    </source>
</evidence>
<dbReference type="SUPFAM" id="SSF49899">
    <property type="entry name" value="Concanavalin A-like lectins/glucanases"/>
    <property type="match status" value="1"/>
</dbReference>
<protein>
    <recommendedName>
        <fullName evidence="2">beta-fructofuranosidase</fullName>
        <ecNumber evidence="2">3.2.1.26</ecNumber>
    </recommendedName>
</protein>
<dbReference type="GeneID" id="69514027"/>
<evidence type="ECO:0000256" key="1">
    <source>
        <dbReference type="ARBA" id="ARBA00009902"/>
    </source>
</evidence>
<reference evidence="9 10" key="1">
    <citation type="journal article" date="2020" name="Cell Host Microbe">
        <title>Functional and Genomic Variation between Human-Derived Isolates of Lachnospiraceae Reveals Inter- and Intra-Species Diversity.</title>
        <authorList>
            <person name="Sorbara M.T."/>
            <person name="Littmann E.R."/>
            <person name="Fontana E."/>
            <person name="Moody T.U."/>
            <person name="Kohout C.E."/>
            <person name="Gjonbalaj M."/>
            <person name="Eaton V."/>
            <person name="Seok R."/>
            <person name="Leiner I.M."/>
            <person name="Pamer E.G."/>
        </authorList>
    </citation>
    <scope>NUCLEOTIDE SEQUENCE [LARGE SCALE GENOMIC DNA]</scope>
    <source>
        <strain evidence="9 10">MSK.17.74</strain>
    </source>
</reference>
<feature type="domain" description="Glycosyl hydrolase family 32 C-terminal" evidence="8">
    <location>
        <begin position="409"/>
        <end position="467"/>
    </location>
</feature>
<dbReference type="Pfam" id="PF00251">
    <property type="entry name" value="Glyco_hydro_32N"/>
    <property type="match status" value="1"/>
</dbReference>
<dbReference type="SUPFAM" id="SSF75005">
    <property type="entry name" value="Arabinanase/levansucrase/invertase"/>
    <property type="match status" value="1"/>
</dbReference>
<evidence type="ECO:0000259" key="8">
    <source>
        <dbReference type="Pfam" id="PF08244"/>
    </source>
</evidence>
<dbReference type="SMART" id="SM00640">
    <property type="entry name" value="Glyco_32"/>
    <property type="match status" value="1"/>
</dbReference>
<dbReference type="PANTHER" id="PTHR43101:SF1">
    <property type="entry name" value="BETA-FRUCTOSIDASE"/>
    <property type="match status" value="1"/>
</dbReference>
<organism evidence="9 10">
    <name type="scientific">Blautia faecis</name>
    <dbReference type="NCBI Taxonomy" id="871665"/>
    <lineage>
        <taxon>Bacteria</taxon>
        <taxon>Bacillati</taxon>
        <taxon>Bacillota</taxon>
        <taxon>Clostridia</taxon>
        <taxon>Lachnospirales</taxon>
        <taxon>Lachnospiraceae</taxon>
        <taxon>Blautia</taxon>
    </lineage>
</organism>
<proteinExistence type="inferred from homology"/>
<dbReference type="Pfam" id="PF08244">
    <property type="entry name" value="Glyco_hydro_32C"/>
    <property type="match status" value="1"/>
</dbReference>
<sequence>MRQDFLHLKAPENWINDPNGFIYFKGRYHLFYQHFPYAPMWGTMYWGHAVSDDLVHWSHEKIALFPTKDYDRNGVFSGSAVEKDGKMYLYYTANRYLKEQDENIHVADGEYEESQVMIISEDGFHFDNWNGKKQIIPVIRDDETADSMDTRDPKVWEENGVYYMILGSTYKHEIGRVILYSSKDGENWSYLSQCRMKNYGYVIECPDMFEVDGQRIFTGCPVTPVRCGDKIEYEAVSGYCLADFDTETGRLELEDNYSLIDYGGDFYAQQTNLDKDGRRVMIGWIRMPEAVTGMKSSKAAVFFEQNSDREENEREKITQSTDKNHLKKSDKSQLLTEERVIWNGMMSLPRVVEIENGQVCFRVHPNVRKGLSRSLSSQDALRSSNPFCIKTTLQNGDCLDIGGYQISMKGRTICTDRTRVFPHTDSKKLHCQIPDAGEKADLEIFVDPNLIEIFVNDGEYVLSNVVYDLGVEIKGKVQRILTWNDELC</sequence>
<feature type="region of interest" description="Disordered" evidence="6">
    <location>
        <begin position="307"/>
        <end position="330"/>
    </location>
</feature>
<dbReference type="Gene3D" id="2.115.10.20">
    <property type="entry name" value="Glycosyl hydrolase domain, family 43"/>
    <property type="match status" value="1"/>
</dbReference>
<dbReference type="CDD" id="cd08996">
    <property type="entry name" value="GH32_FFase"/>
    <property type="match status" value="1"/>
</dbReference>
<evidence type="ECO:0000259" key="7">
    <source>
        <dbReference type="Pfam" id="PF00251"/>
    </source>
</evidence>
<evidence type="ECO:0000256" key="2">
    <source>
        <dbReference type="ARBA" id="ARBA00012758"/>
    </source>
</evidence>
<evidence type="ECO:0000313" key="10">
    <source>
        <dbReference type="Proteomes" id="UP001644719"/>
    </source>
</evidence>
<keyword evidence="10" id="KW-1185">Reference proteome</keyword>
<dbReference type="InterPro" id="IPR001362">
    <property type="entry name" value="Glyco_hydro_32"/>
</dbReference>
<keyword evidence="3 5" id="KW-0378">Hydrolase</keyword>
<dbReference type="Proteomes" id="UP001644719">
    <property type="component" value="Unassembled WGS sequence"/>
</dbReference>
<evidence type="ECO:0000313" key="9">
    <source>
        <dbReference type="EMBL" id="NSG85305.1"/>
    </source>
</evidence>
<dbReference type="InterPro" id="IPR023296">
    <property type="entry name" value="Glyco_hydro_beta-prop_sf"/>
</dbReference>
<keyword evidence="4 5" id="KW-0326">Glycosidase</keyword>
<name>A0ABX2H7U8_9FIRM</name>
<dbReference type="PANTHER" id="PTHR43101">
    <property type="entry name" value="BETA-FRUCTOSIDASE"/>
    <property type="match status" value="1"/>
</dbReference>
<gene>
    <name evidence="9" type="ORF">G5B17_07635</name>
</gene>
<dbReference type="InterPro" id="IPR013320">
    <property type="entry name" value="ConA-like_dom_sf"/>
</dbReference>
<comment type="caution">
    <text evidence="9">The sequence shown here is derived from an EMBL/GenBank/DDBJ whole genome shotgun (WGS) entry which is preliminary data.</text>
</comment>
<dbReference type="RefSeq" id="WP_173736163.1">
    <property type="nucleotide sequence ID" value="NZ_JAAITS010000017.1"/>
</dbReference>
<dbReference type="GO" id="GO:0016787">
    <property type="term" value="F:hydrolase activity"/>
    <property type="evidence" value="ECO:0007669"/>
    <property type="project" value="UniProtKB-KW"/>
</dbReference>